<dbReference type="KEGG" id="meti:DK427_12050"/>
<keyword evidence="2" id="KW-1185">Reference proteome</keyword>
<accession>A0A2U8VSC0</accession>
<evidence type="ECO:0000313" key="2">
    <source>
        <dbReference type="Proteomes" id="UP000246058"/>
    </source>
</evidence>
<protein>
    <submittedName>
        <fullName evidence="1">Uncharacterized protein</fullName>
    </submittedName>
</protein>
<evidence type="ECO:0000313" key="1">
    <source>
        <dbReference type="EMBL" id="AWN36368.1"/>
    </source>
</evidence>
<proteinExistence type="predicted"/>
<dbReference type="EMBL" id="CP029551">
    <property type="protein sequence ID" value="AWN36368.1"/>
    <property type="molecule type" value="Genomic_DNA"/>
</dbReference>
<dbReference type="AlphaFoldDB" id="A0A2U8VSC0"/>
<organism evidence="1 2">
    <name type="scientific">Methylobacterium radiodurans</name>
    <dbReference type="NCBI Taxonomy" id="2202828"/>
    <lineage>
        <taxon>Bacteria</taxon>
        <taxon>Pseudomonadati</taxon>
        <taxon>Pseudomonadota</taxon>
        <taxon>Alphaproteobacteria</taxon>
        <taxon>Hyphomicrobiales</taxon>
        <taxon>Methylobacteriaceae</taxon>
        <taxon>Methylobacterium</taxon>
    </lineage>
</organism>
<dbReference type="RefSeq" id="WP_109951470.1">
    <property type="nucleotide sequence ID" value="NZ_CP029551.1"/>
</dbReference>
<reference evidence="1 2" key="1">
    <citation type="submission" date="2018-05" db="EMBL/GenBank/DDBJ databases">
        <title>Complete Genome Sequence of Methylobacterium sp. 17Sr1-43.</title>
        <authorList>
            <person name="Srinivasan S."/>
        </authorList>
    </citation>
    <scope>NUCLEOTIDE SEQUENCE [LARGE SCALE GENOMIC DNA]</scope>
    <source>
        <strain evidence="1 2">17Sr1-43</strain>
    </source>
</reference>
<name>A0A2U8VSC0_9HYPH</name>
<dbReference type="Proteomes" id="UP000246058">
    <property type="component" value="Chromosome"/>
</dbReference>
<gene>
    <name evidence="1" type="ORF">DK427_12050</name>
</gene>
<sequence length="87" mass="9668">MAELFLATHSKLAALIADPIKDVSYIGIETLRVRLQEILPPDEIKAISQRAMMRLAAEAELEVPPARRLQRDGACLRGAASFLRTRL</sequence>